<organism evidence="2 3">
    <name type="scientific">Legionella waltersii</name>
    <dbReference type="NCBI Taxonomy" id="66969"/>
    <lineage>
        <taxon>Bacteria</taxon>
        <taxon>Pseudomonadati</taxon>
        <taxon>Pseudomonadota</taxon>
        <taxon>Gammaproteobacteria</taxon>
        <taxon>Legionellales</taxon>
        <taxon>Legionellaceae</taxon>
        <taxon>Legionella</taxon>
    </lineage>
</organism>
<dbReference type="AlphaFoldDB" id="A0A0W1AD76"/>
<dbReference type="PATRIC" id="fig|66969.6.peg.1468"/>
<dbReference type="OrthoDB" id="5638848at2"/>
<feature type="domain" description="NadR/Ttd14 AAA" evidence="1">
    <location>
        <begin position="7"/>
        <end position="167"/>
    </location>
</feature>
<evidence type="ECO:0000313" key="2">
    <source>
        <dbReference type="EMBL" id="KTD79265.1"/>
    </source>
</evidence>
<dbReference type="Gene3D" id="3.40.50.300">
    <property type="entry name" value="P-loop containing nucleotide triphosphate hydrolases"/>
    <property type="match status" value="1"/>
</dbReference>
<dbReference type="Proteomes" id="UP000054729">
    <property type="component" value="Unassembled WGS sequence"/>
</dbReference>
<dbReference type="STRING" id="66969.Lwal_1337"/>
<dbReference type="InterPro" id="IPR027417">
    <property type="entry name" value="P-loop_NTPase"/>
</dbReference>
<comment type="caution">
    <text evidence="2">The sequence shown here is derived from an EMBL/GenBank/DDBJ whole genome shotgun (WGS) entry which is preliminary data.</text>
</comment>
<dbReference type="InterPro" id="IPR038727">
    <property type="entry name" value="NadR/Ttd14_AAA_dom"/>
</dbReference>
<dbReference type="SUPFAM" id="SSF52540">
    <property type="entry name" value="P-loop containing nucleoside triphosphate hydrolases"/>
    <property type="match status" value="1"/>
</dbReference>
<dbReference type="Pfam" id="PF13521">
    <property type="entry name" value="AAA_28"/>
    <property type="match status" value="1"/>
</dbReference>
<accession>A0A0W1AD76</accession>
<name>A0A0W1AD76_9GAMM</name>
<sequence length="178" mass="20884">MIQTNWHVITGGPSSGKTTLINRLAEMGYETSSEIARAYLKEQLAKNHLTVEDVKKNMLELQRRILSLMLEHERELSIDDLIFFDRGTPDSLAYFRFHHFNDDHVVKACQHLRYKRVFFCHQLPVVKDGIRDEDDATAKMISEYIFTVYRDLNYDLIELPPVSIEERLQIILTHVEGY</sequence>
<dbReference type="EMBL" id="LNZB01000036">
    <property type="protein sequence ID" value="KTD79265.1"/>
    <property type="molecule type" value="Genomic_DNA"/>
</dbReference>
<gene>
    <name evidence="2" type="ORF">Lwal_1337</name>
</gene>
<evidence type="ECO:0000259" key="1">
    <source>
        <dbReference type="Pfam" id="PF13521"/>
    </source>
</evidence>
<keyword evidence="3" id="KW-1185">Reference proteome</keyword>
<dbReference type="RefSeq" id="WP_058480047.1">
    <property type="nucleotide sequence ID" value="NZ_CAAAIQ010000007.1"/>
</dbReference>
<protein>
    <submittedName>
        <fullName evidence="2">ATPase</fullName>
    </submittedName>
</protein>
<proteinExistence type="predicted"/>
<evidence type="ECO:0000313" key="3">
    <source>
        <dbReference type="Proteomes" id="UP000054729"/>
    </source>
</evidence>
<reference evidence="2 3" key="1">
    <citation type="submission" date="2015-11" db="EMBL/GenBank/DDBJ databases">
        <title>Genomic analysis of 38 Legionella species identifies large and diverse effector repertoires.</title>
        <authorList>
            <person name="Burstein D."/>
            <person name="Amaro F."/>
            <person name="Zusman T."/>
            <person name="Lifshitz Z."/>
            <person name="Cohen O."/>
            <person name="Gilbert J.A."/>
            <person name="Pupko T."/>
            <person name="Shuman H.A."/>
            <person name="Segal G."/>
        </authorList>
    </citation>
    <scope>NUCLEOTIDE SEQUENCE [LARGE SCALE GENOMIC DNA]</scope>
    <source>
        <strain evidence="2 3">ATCC 51914</strain>
    </source>
</reference>